<dbReference type="EMBL" id="CADCXV010001472">
    <property type="protein sequence ID" value="CAB0044626.1"/>
    <property type="molecule type" value="Genomic_DNA"/>
</dbReference>
<feature type="repeat" description="ANK" evidence="3">
    <location>
        <begin position="486"/>
        <end position="518"/>
    </location>
</feature>
<dbReference type="Pfam" id="PF12796">
    <property type="entry name" value="Ank_2"/>
    <property type="match status" value="1"/>
</dbReference>
<name>A0A6H5J4N5_9HYME</name>
<dbReference type="InterPro" id="IPR002110">
    <property type="entry name" value="Ankyrin_rpt"/>
</dbReference>
<sequence>MYEYNFKNCTDSFALYMLYDAAFKSSDHTFLKSLMNRYVNEILCDGKFNCTPLISLPRYIEDRITSLAEGCIEAKLCSFRPNQQQIGDNIQVEPVAWKNRTSQLRLKVPVIFNEINGRIFANLTGSSARVRLALDYQVKPCRLMVEDMAIHLPEHVLDFSQLGFSLLVKSVEAFGGKPLILSTLVDQVRNAVANIVLDVDCEKFRRDIFLGYPCFLLASSWSMMPPLVVNTTKLKLNTHRYHHTFITGNWNTPNLSVSTCEMRANWEGPLPNLLDIFRPEEIEDLLVDFLEWPDMYDDNDIVKYDFIEFVVRTGYKDEPKVGEDGKPLLHRTTALHHAARRGRFHAPMVPLLFNIFNRFDVNYIDDRGASHFMFACMHNCVEAVEKFLELGQDPNFHEKTGESPMSYALYSRSKDMLRILLRNGADPNLTGNDAAMTPLHRLSLRLLDNELLDDSIMNVHIDLVEMIFEDCQDKYKPVNVEARNKFGDTALHFALKENMRKVVEVLLRRGADPNVADSYGSTALHIICKKKRRRCLGKDAVPSMRRSQSDSAGRRPGQ</sequence>
<proteinExistence type="predicted"/>
<gene>
    <name evidence="5" type="ORF">TBRA_LOCUS16214</name>
</gene>
<feature type="region of interest" description="Disordered" evidence="4">
    <location>
        <begin position="538"/>
        <end position="558"/>
    </location>
</feature>
<dbReference type="Proteomes" id="UP000479190">
    <property type="component" value="Unassembled WGS sequence"/>
</dbReference>
<dbReference type="Gene3D" id="1.25.40.20">
    <property type="entry name" value="Ankyrin repeat-containing domain"/>
    <property type="match status" value="2"/>
</dbReference>
<dbReference type="AlphaFoldDB" id="A0A6H5J4N5"/>
<organism evidence="5 6">
    <name type="scientific">Trichogramma brassicae</name>
    <dbReference type="NCBI Taxonomy" id="86971"/>
    <lineage>
        <taxon>Eukaryota</taxon>
        <taxon>Metazoa</taxon>
        <taxon>Ecdysozoa</taxon>
        <taxon>Arthropoda</taxon>
        <taxon>Hexapoda</taxon>
        <taxon>Insecta</taxon>
        <taxon>Pterygota</taxon>
        <taxon>Neoptera</taxon>
        <taxon>Endopterygota</taxon>
        <taxon>Hymenoptera</taxon>
        <taxon>Apocrita</taxon>
        <taxon>Proctotrupomorpha</taxon>
        <taxon>Chalcidoidea</taxon>
        <taxon>Trichogrammatidae</taxon>
        <taxon>Trichogramma</taxon>
    </lineage>
</organism>
<dbReference type="SUPFAM" id="SSF48403">
    <property type="entry name" value="Ankyrin repeat"/>
    <property type="match status" value="1"/>
</dbReference>
<protein>
    <submittedName>
        <fullName evidence="5">Uncharacterized protein</fullName>
    </submittedName>
</protein>
<dbReference type="Pfam" id="PF13857">
    <property type="entry name" value="Ank_5"/>
    <property type="match status" value="1"/>
</dbReference>
<evidence type="ECO:0000256" key="1">
    <source>
        <dbReference type="ARBA" id="ARBA00022737"/>
    </source>
</evidence>
<dbReference type="PANTHER" id="PTHR24178">
    <property type="entry name" value="MOLTING PROTEIN MLT-4"/>
    <property type="match status" value="1"/>
</dbReference>
<feature type="repeat" description="ANK" evidence="3">
    <location>
        <begin position="400"/>
        <end position="432"/>
    </location>
</feature>
<keyword evidence="1" id="KW-0677">Repeat</keyword>
<keyword evidence="6" id="KW-1185">Reference proteome</keyword>
<evidence type="ECO:0000256" key="2">
    <source>
        <dbReference type="ARBA" id="ARBA00023043"/>
    </source>
</evidence>
<dbReference type="SMART" id="SM00248">
    <property type="entry name" value="ANK"/>
    <property type="match status" value="5"/>
</dbReference>
<dbReference type="PANTHER" id="PTHR24178:SF41">
    <property type="entry name" value="ANKYRIN-2 ISOFORM X1"/>
    <property type="match status" value="1"/>
</dbReference>
<reference evidence="5 6" key="1">
    <citation type="submission" date="2020-02" db="EMBL/GenBank/DDBJ databases">
        <authorList>
            <person name="Ferguson B K."/>
        </authorList>
    </citation>
    <scope>NUCLEOTIDE SEQUENCE [LARGE SCALE GENOMIC DNA]</scope>
</reference>
<evidence type="ECO:0000256" key="3">
    <source>
        <dbReference type="PROSITE-ProRule" id="PRU00023"/>
    </source>
</evidence>
<keyword evidence="2 3" id="KW-0040">ANK repeat</keyword>
<evidence type="ECO:0000313" key="5">
    <source>
        <dbReference type="EMBL" id="CAB0044626.1"/>
    </source>
</evidence>
<evidence type="ECO:0000256" key="4">
    <source>
        <dbReference type="SAM" id="MobiDB-lite"/>
    </source>
</evidence>
<dbReference type="InterPro" id="IPR036770">
    <property type="entry name" value="Ankyrin_rpt-contain_sf"/>
</dbReference>
<dbReference type="OrthoDB" id="194358at2759"/>
<evidence type="ECO:0000313" key="6">
    <source>
        <dbReference type="Proteomes" id="UP000479190"/>
    </source>
</evidence>
<accession>A0A6H5J4N5</accession>
<dbReference type="PROSITE" id="PS50297">
    <property type="entry name" value="ANK_REP_REGION"/>
    <property type="match status" value="2"/>
</dbReference>
<dbReference type="PROSITE" id="PS50088">
    <property type="entry name" value="ANK_REPEAT"/>
    <property type="match status" value="2"/>
</dbReference>